<dbReference type="Proteomes" id="UP000324595">
    <property type="component" value="Unassembled WGS sequence"/>
</dbReference>
<reference evidence="2 3" key="1">
    <citation type="submission" date="2019-07" db="EMBL/GenBank/DDBJ databases">
        <title>Genomic Encyclopedia of Archaeal and Bacterial Type Strains, Phase II (KMG-II): from individual species to whole genera.</title>
        <authorList>
            <person name="Goeker M."/>
        </authorList>
    </citation>
    <scope>NUCLEOTIDE SEQUENCE [LARGE SCALE GENOMIC DNA]</scope>
    <source>
        <strain evidence="2 3">DSM 21935</strain>
    </source>
</reference>
<evidence type="ECO:0000313" key="3">
    <source>
        <dbReference type="Proteomes" id="UP000324595"/>
    </source>
</evidence>
<proteinExistence type="predicted"/>
<feature type="transmembrane region" description="Helical" evidence="1">
    <location>
        <begin position="23"/>
        <end position="40"/>
    </location>
</feature>
<keyword evidence="1" id="KW-0812">Transmembrane</keyword>
<organism evidence="2 3">
    <name type="scientific">Fodinibius salinus</name>
    <dbReference type="NCBI Taxonomy" id="860790"/>
    <lineage>
        <taxon>Bacteria</taxon>
        <taxon>Pseudomonadati</taxon>
        <taxon>Balneolota</taxon>
        <taxon>Balneolia</taxon>
        <taxon>Balneolales</taxon>
        <taxon>Balneolaceae</taxon>
        <taxon>Fodinibius</taxon>
    </lineage>
</organism>
<protein>
    <submittedName>
        <fullName evidence="2">Uncharacterized protein</fullName>
    </submittedName>
</protein>
<accession>A0A5D3YIM9</accession>
<keyword evidence="1" id="KW-1133">Transmembrane helix</keyword>
<comment type="caution">
    <text evidence="2">The sequence shown here is derived from an EMBL/GenBank/DDBJ whole genome shotgun (WGS) entry which is preliminary data.</text>
</comment>
<gene>
    <name evidence="2" type="ORF">LX73_2414</name>
</gene>
<evidence type="ECO:0000313" key="2">
    <source>
        <dbReference type="EMBL" id="TYP92164.1"/>
    </source>
</evidence>
<dbReference type="EMBL" id="VNHY01000004">
    <property type="protein sequence ID" value="TYP92164.1"/>
    <property type="molecule type" value="Genomic_DNA"/>
</dbReference>
<dbReference type="AlphaFoldDB" id="A0A5D3YIM9"/>
<name>A0A5D3YIM9_9BACT</name>
<keyword evidence="3" id="KW-1185">Reference proteome</keyword>
<evidence type="ECO:0000256" key="1">
    <source>
        <dbReference type="SAM" id="Phobius"/>
    </source>
</evidence>
<sequence>MDYALSNIDDHQPMEFMGIGKKYGVAALIGILLVSVTFSLCCHTPVSDLLEAPQVRLETSEHAHHADKTQCNCGHQVRNEIQKPSKIVNSISPQVVGENGFQQRLSSSLNLSFLTYLRSKTAGTVFARPSLHLLYRVFLN</sequence>
<keyword evidence="1" id="KW-0472">Membrane</keyword>